<keyword evidence="3" id="KW-1185">Reference proteome</keyword>
<accession>A0AAV4HPE2</accession>
<organism evidence="2 3">
    <name type="scientific">Elysia marginata</name>
    <dbReference type="NCBI Taxonomy" id="1093978"/>
    <lineage>
        <taxon>Eukaryota</taxon>
        <taxon>Metazoa</taxon>
        <taxon>Spiralia</taxon>
        <taxon>Lophotrochozoa</taxon>
        <taxon>Mollusca</taxon>
        <taxon>Gastropoda</taxon>
        <taxon>Heterobranchia</taxon>
        <taxon>Euthyneura</taxon>
        <taxon>Panpulmonata</taxon>
        <taxon>Sacoglossa</taxon>
        <taxon>Placobranchoidea</taxon>
        <taxon>Plakobranchidae</taxon>
        <taxon>Elysia</taxon>
    </lineage>
</organism>
<evidence type="ECO:0000313" key="2">
    <source>
        <dbReference type="EMBL" id="GFR99424.1"/>
    </source>
</evidence>
<evidence type="ECO:0000313" key="3">
    <source>
        <dbReference type="Proteomes" id="UP000762676"/>
    </source>
</evidence>
<proteinExistence type="predicted"/>
<feature type="compositionally biased region" description="Acidic residues" evidence="1">
    <location>
        <begin position="1"/>
        <end position="23"/>
    </location>
</feature>
<dbReference type="EMBL" id="BMAT01002127">
    <property type="protein sequence ID" value="GFR99424.1"/>
    <property type="molecule type" value="Genomic_DNA"/>
</dbReference>
<comment type="caution">
    <text evidence="2">The sequence shown here is derived from an EMBL/GenBank/DDBJ whole genome shotgun (WGS) entry which is preliminary data.</text>
</comment>
<name>A0AAV4HPE2_9GAST</name>
<gene>
    <name evidence="2" type="ORF">ElyMa_001043900</name>
</gene>
<protein>
    <submittedName>
        <fullName evidence="2">Uncharacterized protein</fullName>
    </submittedName>
</protein>
<reference evidence="2 3" key="1">
    <citation type="journal article" date="2021" name="Elife">
        <title>Chloroplast acquisition without the gene transfer in kleptoplastic sea slugs, Plakobranchus ocellatus.</title>
        <authorList>
            <person name="Maeda T."/>
            <person name="Takahashi S."/>
            <person name="Yoshida T."/>
            <person name="Shimamura S."/>
            <person name="Takaki Y."/>
            <person name="Nagai Y."/>
            <person name="Toyoda A."/>
            <person name="Suzuki Y."/>
            <person name="Arimoto A."/>
            <person name="Ishii H."/>
            <person name="Satoh N."/>
            <person name="Nishiyama T."/>
            <person name="Hasebe M."/>
            <person name="Maruyama T."/>
            <person name="Minagawa J."/>
            <person name="Obokata J."/>
            <person name="Shigenobu S."/>
        </authorList>
    </citation>
    <scope>NUCLEOTIDE SEQUENCE [LARGE SCALE GENOMIC DNA]</scope>
</reference>
<evidence type="ECO:0000256" key="1">
    <source>
        <dbReference type="SAM" id="MobiDB-lite"/>
    </source>
</evidence>
<dbReference type="AlphaFoldDB" id="A0AAV4HPE2"/>
<feature type="region of interest" description="Disordered" evidence="1">
    <location>
        <begin position="1"/>
        <end position="28"/>
    </location>
</feature>
<dbReference type="Proteomes" id="UP000762676">
    <property type="component" value="Unassembled WGS sequence"/>
</dbReference>
<sequence length="98" mass="10926">MCIDDDDDDDFSEGDDEEEEEDAAHESYPAALLLPYISKEQRLHRYPITQLPGCHSVFNARVGYTRADPACLNQSTLGFQRPTIKTRFSPGPSSSSSD</sequence>